<keyword evidence="1" id="KW-0472">Membrane</keyword>
<dbReference type="AlphaFoldDB" id="A0AAV2QP83"/>
<keyword evidence="3" id="KW-1185">Reference proteome</keyword>
<keyword evidence="1" id="KW-0812">Transmembrane</keyword>
<protein>
    <submittedName>
        <fullName evidence="2">Uncharacterized protein</fullName>
    </submittedName>
</protein>
<comment type="caution">
    <text evidence="2">The sequence shown here is derived from an EMBL/GenBank/DDBJ whole genome shotgun (WGS) entry which is preliminary data.</text>
</comment>
<gene>
    <name evidence="2" type="ORF">MNOR_LOCUS14088</name>
</gene>
<dbReference type="EMBL" id="CAXKWB010008320">
    <property type="protein sequence ID" value="CAL4090712.1"/>
    <property type="molecule type" value="Genomic_DNA"/>
</dbReference>
<evidence type="ECO:0000256" key="1">
    <source>
        <dbReference type="SAM" id="Phobius"/>
    </source>
</evidence>
<reference evidence="2 3" key="1">
    <citation type="submission" date="2024-05" db="EMBL/GenBank/DDBJ databases">
        <authorList>
            <person name="Wallberg A."/>
        </authorList>
    </citation>
    <scope>NUCLEOTIDE SEQUENCE [LARGE SCALE GENOMIC DNA]</scope>
</reference>
<evidence type="ECO:0000313" key="2">
    <source>
        <dbReference type="EMBL" id="CAL4090712.1"/>
    </source>
</evidence>
<feature type="transmembrane region" description="Helical" evidence="1">
    <location>
        <begin position="57"/>
        <end position="74"/>
    </location>
</feature>
<accession>A0AAV2QP83</accession>
<feature type="non-terminal residue" evidence="2">
    <location>
        <position position="1"/>
    </location>
</feature>
<evidence type="ECO:0000313" key="3">
    <source>
        <dbReference type="Proteomes" id="UP001497623"/>
    </source>
</evidence>
<proteinExistence type="predicted"/>
<sequence length="187" mass="20428">PCCVLVTSTACQCNASRCSCGGNQLTSPAQEALYIRIITTGYNTMHHNQRTASTMKLFGSLALALYLSCSLVRADSLDVSHEADGLVEEGRFGFLTLDNSGAQLTFNSTSLQYAVVAGIALLLVAIILIPLLGYDVATLFSRNDNAQFADYQNYDYSSSYSQFAKRSLDAFSPILQALQRAYEQYEK</sequence>
<name>A0AAV2QP83_MEGNR</name>
<organism evidence="2 3">
    <name type="scientific">Meganyctiphanes norvegica</name>
    <name type="common">Northern krill</name>
    <name type="synonym">Thysanopoda norvegica</name>
    <dbReference type="NCBI Taxonomy" id="48144"/>
    <lineage>
        <taxon>Eukaryota</taxon>
        <taxon>Metazoa</taxon>
        <taxon>Ecdysozoa</taxon>
        <taxon>Arthropoda</taxon>
        <taxon>Crustacea</taxon>
        <taxon>Multicrustacea</taxon>
        <taxon>Malacostraca</taxon>
        <taxon>Eumalacostraca</taxon>
        <taxon>Eucarida</taxon>
        <taxon>Euphausiacea</taxon>
        <taxon>Euphausiidae</taxon>
        <taxon>Meganyctiphanes</taxon>
    </lineage>
</organism>
<dbReference type="Proteomes" id="UP001497623">
    <property type="component" value="Unassembled WGS sequence"/>
</dbReference>
<feature type="transmembrane region" description="Helical" evidence="1">
    <location>
        <begin position="113"/>
        <end position="134"/>
    </location>
</feature>
<keyword evidence="1" id="KW-1133">Transmembrane helix</keyword>